<comment type="caution">
    <text evidence="10">The sequence shown here is derived from an EMBL/GenBank/DDBJ whole genome shotgun (WGS) entry which is preliminary data.</text>
</comment>
<evidence type="ECO:0000259" key="9">
    <source>
        <dbReference type="Pfam" id="PF20936"/>
    </source>
</evidence>
<reference evidence="10" key="1">
    <citation type="submission" date="2019-07" db="EMBL/GenBank/DDBJ databases">
        <authorList>
            <person name="Dittberner H."/>
        </authorList>
    </citation>
    <scope>NUCLEOTIDE SEQUENCE [LARGE SCALE GENOMIC DNA]</scope>
</reference>
<comment type="subcellular location">
    <subcellularLocation>
        <location evidence="2">Cytoplasm</location>
    </subcellularLocation>
    <subcellularLocation>
        <location evidence="1">Nucleus</location>
    </subcellularLocation>
</comment>
<sequence length="360" mass="39950">MAKPNSEELNLILNAYRNTINDTLQLFERSTSPTQDKLSWNDVLEMSDHLSKQATIVGMLWIGESPNAEALKETMESYFNALQGFLLHCHGSMVGAGPTLSSSRQASVKQIVDSSFRLLQGSVSLYGGSYEKDKKPSIPQLTGALWETCSNLKKVPSTNIKAIGRAMRQVAVSVKDVLREMKEVKPACDSPDHDASADDEDEELGNDLSPQELAVAKKVAYIVSETLMMIKELIGVITNTIKLENPEDNGGFVDLLEKLLKSCQGIGVEIDELGACVYPPQELSLMKQTVERIRGNVGEIVAHILSFKNFSLIEAFYGTCRRLQSLIKYKIEPELDIRIGDEVVSDKQNDTPLLEIFEFF</sequence>
<evidence type="ECO:0000256" key="3">
    <source>
        <dbReference type="ARBA" id="ARBA00008940"/>
    </source>
</evidence>
<dbReference type="Proteomes" id="UP000489600">
    <property type="component" value="Unassembled WGS sequence"/>
</dbReference>
<name>A0A565AZP8_9BRAS</name>
<evidence type="ECO:0000313" key="11">
    <source>
        <dbReference type="Proteomes" id="UP000489600"/>
    </source>
</evidence>
<dbReference type="GO" id="GO:0005737">
    <property type="term" value="C:cytoplasm"/>
    <property type="evidence" value="ECO:0007669"/>
    <property type="project" value="UniProtKB-SubCell"/>
</dbReference>
<dbReference type="Pfam" id="PF13324">
    <property type="entry name" value="GCIP_N"/>
    <property type="match status" value="1"/>
</dbReference>
<dbReference type="Gene3D" id="1.20.1410.10">
    <property type="entry name" value="I/LWEQ domain"/>
    <property type="match status" value="1"/>
</dbReference>
<dbReference type="GO" id="GO:0005634">
    <property type="term" value="C:nucleus"/>
    <property type="evidence" value="ECO:0007669"/>
    <property type="project" value="UniProtKB-SubCell"/>
</dbReference>
<feature type="domain" description="Cyclin-D1-binding protein 1-like C-terminal" evidence="9">
    <location>
        <begin position="198"/>
        <end position="301"/>
    </location>
</feature>
<dbReference type="Gene3D" id="1.20.1420.10">
    <property type="entry name" value="Talin, central domain"/>
    <property type="match status" value="1"/>
</dbReference>
<evidence type="ECO:0000256" key="7">
    <source>
        <dbReference type="SAM" id="MobiDB-lite"/>
    </source>
</evidence>
<dbReference type="PANTHER" id="PTHR15492:SF2">
    <property type="entry name" value="CYCLIN-D1-BINDING PROTEIN"/>
    <property type="match status" value="1"/>
</dbReference>
<comment type="similarity">
    <text evidence="3">Belongs to the CCNDBP1 family.</text>
</comment>
<feature type="domain" description="Cyclin-D1-binding protein 1-like N-terminal" evidence="8">
    <location>
        <begin position="42"/>
        <end position="186"/>
    </location>
</feature>
<dbReference type="InterPro" id="IPR026907">
    <property type="entry name" value="GCIP-like"/>
</dbReference>
<dbReference type="OrthoDB" id="41588at2759"/>
<evidence type="ECO:0000256" key="5">
    <source>
        <dbReference type="ARBA" id="ARBA00023242"/>
    </source>
</evidence>
<accession>A0A565AZP8</accession>
<keyword evidence="6" id="KW-0131">Cell cycle</keyword>
<protein>
    <submittedName>
        <fullName evidence="10">Uncharacterized protein</fullName>
    </submittedName>
</protein>
<evidence type="ECO:0000256" key="1">
    <source>
        <dbReference type="ARBA" id="ARBA00004123"/>
    </source>
</evidence>
<dbReference type="EMBL" id="CABITT030000002">
    <property type="protein sequence ID" value="VVA94892.1"/>
    <property type="molecule type" value="Genomic_DNA"/>
</dbReference>
<evidence type="ECO:0000259" key="8">
    <source>
        <dbReference type="Pfam" id="PF13324"/>
    </source>
</evidence>
<proteinExistence type="inferred from homology"/>
<keyword evidence="5" id="KW-0539">Nucleus</keyword>
<dbReference type="Pfam" id="PF20936">
    <property type="entry name" value="GCIP_C"/>
    <property type="match status" value="1"/>
</dbReference>
<gene>
    <name evidence="10" type="ORF">ANE_LOCUS5337</name>
</gene>
<evidence type="ECO:0000313" key="10">
    <source>
        <dbReference type="EMBL" id="VVA94892.1"/>
    </source>
</evidence>
<dbReference type="AlphaFoldDB" id="A0A565AZP8"/>
<feature type="compositionally biased region" description="Basic and acidic residues" evidence="7">
    <location>
        <begin position="185"/>
        <end position="196"/>
    </location>
</feature>
<dbReference type="InterPro" id="IPR049318">
    <property type="entry name" value="GCIP_C"/>
</dbReference>
<organism evidence="10 11">
    <name type="scientific">Arabis nemorensis</name>
    <dbReference type="NCBI Taxonomy" id="586526"/>
    <lineage>
        <taxon>Eukaryota</taxon>
        <taxon>Viridiplantae</taxon>
        <taxon>Streptophyta</taxon>
        <taxon>Embryophyta</taxon>
        <taxon>Tracheophyta</taxon>
        <taxon>Spermatophyta</taxon>
        <taxon>Magnoliopsida</taxon>
        <taxon>eudicotyledons</taxon>
        <taxon>Gunneridae</taxon>
        <taxon>Pentapetalae</taxon>
        <taxon>rosids</taxon>
        <taxon>malvids</taxon>
        <taxon>Brassicales</taxon>
        <taxon>Brassicaceae</taxon>
        <taxon>Arabideae</taxon>
        <taxon>Arabis</taxon>
    </lineage>
</organism>
<evidence type="ECO:0000256" key="6">
    <source>
        <dbReference type="ARBA" id="ARBA00023306"/>
    </source>
</evidence>
<keyword evidence="4" id="KW-0963">Cytoplasm</keyword>
<evidence type="ECO:0000256" key="4">
    <source>
        <dbReference type="ARBA" id="ARBA00022490"/>
    </source>
</evidence>
<dbReference type="InterPro" id="IPR049317">
    <property type="entry name" value="GCIP-like_N"/>
</dbReference>
<feature type="region of interest" description="Disordered" evidence="7">
    <location>
        <begin position="185"/>
        <end position="206"/>
    </location>
</feature>
<dbReference type="PANTHER" id="PTHR15492">
    <property type="entry name" value="CYCLIN D1-BINDING PROTEIN 1"/>
    <property type="match status" value="1"/>
</dbReference>
<evidence type="ECO:0000256" key="2">
    <source>
        <dbReference type="ARBA" id="ARBA00004496"/>
    </source>
</evidence>
<keyword evidence="11" id="KW-1185">Reference proteome</keyword>
<dbReference type="FunFam" id="1.20.1420.10:FF:000016">
    <property type="entry name" value="Cyclin-D1-binding protein"/>
    <property type="match status" value="1"/>
</dbReference>